<feature type="transmembrane region" description="Helical" evidence="1">
    <location>
        <begin position="130"/>
        <end position="155"/>
    </location>
</feature>
<gene>
    <name evidence="2" type="ORF">BDY21DRAFT_138437</name>
</gene>
<keyword evidence="1" id="KW-0472">Membrane</keyword>
<dbReference type="Proteomes" id="UP000799766">
    <property type="component" value="Unassembled WGS sequence"/>
</dbReference>
<reference evidence="2" key="1">
    <citation type="journal article" date="2020" name="Stud. Mycol.">
        <title>101 Dothideomycetes genomes: a test case for predicting lifestyles and emergence of pathogens.</title>
        <authorList>
            <person name="Haridas S."/>
            <person name="Albert R."/>
            <person name="Binder M."/>
            <person name="Bloem J."/>
            <person name="Labutti K."/>
            <person name="Salamov A."/>
            <person name="Andreopoulos B."/>
            <person name="Baker S."/>
            <person name="Barry K."/>
            <person name="Bills G."/>
            <person name="Bluhm B."/>
            <person name="Cannon C."/>
            <person name="Castanera R."/>
            <person name="Culley D."/>
            <person name="Daum C."/>
            <person name="Ezra D."/>
            <person name="Gonzalez J."/>
            <person name="Henrissat B."/>
            <person name="Kuo A."/>
            <person name="Liang C."/>
            <person name="Lipzen A."/>
            <person name="Lutzoni F."/>
            <person name="Magnuson J."/>
            <person name="Mondo S."/>
            <person name="Nolan M."/>
            <person name="Ohm R."/>
            <person name="Pangilinan J."/>
            <person name="Park H.-J."/>
            <person name="Ramirez L."/>
            <person name="Alfaro M."/>
            <person name="Sun H."/>
            <person name="Tritt A."/>
            <person name="Yoshinaga Y."/>
            <person name="Zwiers L.-H."/>
            <person name="Turgeon B."/>
            <person name="Goodwin S."/>
            <person name="Spatafora J."/>
            <person name="Crous P."/>
            <person name="Grigoriev I."/>
        </authorList>
    </citation>
    <scope>NUCLEOTIDE SEQUENCE</scope>
    <source>
        <strain evidence="2">ATCC 16933</strain>
    </source>
</reference>
<evidence type="ECO:0000313" key="2">
    <source>
        <dbReference type="EMBL" id="KAF2461080.1"/>
    </source>
</evidence>
<keyword evidence="1" id="KW-1133">Transmembrane helix</keyword>
<protein>
    <submittedName>
        <fullName evidence="2">Uncharacterized protein</fullName>
    </submittedName>
</protein>
<evidence type="ECO:0000313" key="3">
    <source>
        <dbReference type="Proteomes" id="UP000799766"/>
    </source>
</evidence>
<dbReference type="AlphaFoldDB" id="A0A6A6PAX0"/>
<keyword evidence="3" id="KW-1185">Reference proteome</keyword>
<dbReference type="EMBL" id="MU001672">
    <property type="protein sequence ID" value="KAF2461080.1"/>
    <property type="molecule type" value="Genomic_DNA"/>
</dbReference>
<organism evidence="2 3">
    <name type="scientific">Lineolata rhizophorae</name>
    <dbReference type="NCBI Taxonomy" id="578093"/>
    <lineage>
        <taxon>Eukaryota</taxon>
        <taxon>Fungi</taxon>
        <taxon>Dikarya</taxon>
        <taxon>Ascomycota</taxon>
        <taxon>Pezizomycotina</taxon>
        <taxon>Dothideomycetes</taxon>
        <taxon>Dothideomycetes incertae sedis</taxon>
        <taxon>Lineolatales</taxon>
        <taxon>Lineolataceae</taxon>
        <taxon>Lineolata</taxon>
    </lineage>
</organism>
<evidence type="ECO:0000256" key="1">
    <source>
        <dbReference type="SAM" id="Phobius"/>
    </source>
</evidence>
<keyword evidence="1" id="KW-0812">Transmembrane</keyword>
<sequence>MLCSIRAFCGLAVHLRGHRLTPQSMAGAQSYGSGDGERMNAWGQTRLLMAAIWVDLNPGSDTLRQSAGKTPRKGCPGRERDDERDFCFLLSSPSLRTSRSSICTLVPNASAASRQLGFALLFSLHDLPVLFFFFPFFFLLGAPGSLSFGCLAVRLSHNATVRSR</sequence>
<proteinExistence type="predicted"/>
<accession>A0A6A6PAX0</accession>
<name>A0A6A6PAX0_9PEZI</name>